<evidence type="ECO:0000313" key="2">
    <source>
        <dbReference type="EMBL" id="QDU37357.1"/>
    </source>
</evidence>
<dbReference type="Proteomes" id="UP000320496">
    <property type="component" value="Chromosome"/>
</dbReference>
<dbReference type="RefSeq" id="WP_145368133.1">
    <property type="nucleotide sequence ID" value="NZ_CP036275.1"/>
</dbReference>
<feature type="transmembrane region" description="Helical" evidence="1">
    <location>
        <begin position="110"/>
        <end position="133"/>
    </location>
</feature>
<gene>
    <name evidence="2" type="ORF">Mal4_16680</name>
</gene>
<dbReference type="AlphaFoldDB" id="A0A517Z4K0"/>
<protein>
    <submittedName>
        <fullName evidence="2">Uncharacterized protein</fullName>
    </submittedName>
</protein>
<dbReference type="EMBL" id="CP036275">
    <property type="protein sequence ID" value="QDU37357.1"/>
    <property type="molecule type" value="Genomic_DNA"/>
</dbReference>
<dbReference type="KEGG" id="mri:Mal4_16680"/>
<organism evidence="2 3">
    <name type="scientific">Maioricimonas rarisocia</name>
    <dbReference type="NCBI Taxonomy" id="2528026"/>
    <lineage>
        <taxon>Bacteria</taxon>
        <taxon>Pseudomonadati</taxon>
        <taxon>Planctomycetota</taxon>
        <taxon>Planctomycetia</taxon>
        <taxon>Planctomycetales</taxon>
        <taxon>Planctomycetaceae</taxon>
        <taxon>Maioricimonas</taxon>
    </lineage>
</organism>
<name>A0A517Z4K0_9PLAN</name>
<reference evidence="2 3" key="1">
    <citation type="submission" date="2019-02" db="EMBL/GenBank/DDBJ databases">
        <title>Deep-cultivation of Planctomycetes and their phenomic and genomic characterization uncovers novel biology.</title>
        <authorList>
            <person name="Wiegand S."/>
            <person name="Jogler M."/>
            <person name="Boedeker C."/>
            <person name="Pinto D."/>
            <person name="Vollmers J."/>
            <person name="Rivas-Marin E."/>
            <person name="Kohn T."/>
            <person name="Peeters S.H."/>
            <person name="Heuer A."/>
            <person name="Rast P."/>
            <person name="Oberbeckmann S."/>
            <person name="Bunk B."/>
            <person name="Jeske O."/>
            <person name="Meyerdierks A."/>
            <person name="Storesund J.E."/>
            <person name="Kallscheuer N."/>
            <person name="Luecker S."/>
            <person name="Lage O.M."/>
            <person name="Pohl T."/>
            <person name="Merkel B.J."/>
            <person name="Hornburger P."/>
            <person name="Mueller R.-W."/>
            <person name="Bruemmer F."/>
            <person name="Labrenz M."/>
            <person name="Spormann A.M."/>
            <person name="Op den Camp H."/>
            <person name="Overmann J."/>
            <person name="Amann R."/>
            <person name="Jetten M.S.M."/>
            <person name="Mascher T."/>
            <person name="Medema M.H."/>
            <person name="Devos D.P."/>
            <person name="Kaster A.-K."/>
            <person name="Ovreas L."/>
            <person name="Rohde M."/>
            <person name="Galperin M.Y."/>
            <person name="Jogler C."/>
        </authorList>
    </citation>
    <scope>NUCLEOTIDE SEQUENCE [LARGE SCALE GENOMIC DNA]</scope>
    <source>
        <strain evidence="2 3">Mal4</strain>
    </source>
</reference>
<keyword evidence="1" id="KW-1133">Transmembrane helix</keyword>
<evidence type="ECO:0000256" key="1">
    <source>
        <dbReference type="SAM" id="Phobius"/>
    </source>
</evidence>
<keyword evidence="1" id="KW-0472">Membrane</keyword>
<keyword evidence="3" id="KW-1185">Reference proteome</keyword>
<proteinExistence type="predicted"/>
<sequence>MRMTALTCPHCAAPLDLPARVQRARCDYCGSQLLLSHGNVVEHDAGPARSAPQDDAVVRELDQLDREWQAYRRTYLPRDSEGQYFVPDPEHCLYGAWGTGVIGAIPSGTFLAMNLLTAAIASAMLTASIIFVLNRQRQIGQVYQRSLANYQQERLKILNAAGT</sequence>
<dbReference type="OrthoDB" id="292153at2"/>
<evidence type="ECO:0000313" key="3">
    <source>
        <dbReference type="Proteomes" id="UP000320496"/>
    </source>
</evidence>
<keyword evidence="1" id="KW-0812">Transmembrane</keyword>
<accession>A0A517Z4K0</accession>